<dbReference type="SUPFAM" id="SSF50729">
    <property type="entry name" value="PH domain-like"/>
    <property type="match status" value="1"/>
</dbReference>
<dbReference type="Pfam" id="PF00638">
    <property type="entry name" value="Ran_BP1"/>
    <property type="match status" value="1"/>
</dbReference>
<dbReference type="InterPro" id="IPR011993">
    <property type="entry name" value="PH-like_dom_sf"/>
</dbReference>
<dbReference type="InterPro" id="IPR000156">
    <property type="entry name" value="Ran_bind_dom"/>
</dbReference>
<evidence type="ECO:0000256" key="2">
    <source>
        <dbReference type="ARBA" id="ARBA00023242"/>
    </source>
</evidence>
<dbReference type="GO" id="GO:0005634">
    <property type="term" value="C:nucleus"/>
    <property type="evidence" value="ECO:0007669"/>
    <property type="project" value="UniProtKB-SubCell"/>
</dbReference>
<evidence type="ECO:0000256" key="1">
    <source>
        <dbReference type="ARBA" id="ARBA00004123"/>
    </source>
</evidence>
<dbReference type="EMBL" id="CP119880">
    <property type="protein sequence ID" value="WFD35875.1"/>
    <property type="molecule type" value="Genomic_DNA"/>
</dbReference>
<comment type="subcellular location">
    <subcellularLocation>
        <location evidence="1">Nucleus</location>
    </subcellularLocation>
</comment>
<feature type="region of interest" description="Disordered" evidence="3">
    <location>
        <begin position="1"/>
        <end position="156"/>
    </location>
</feature>
<proteinExistence type="predicted"/>
<feature type="compositionally biased region" description="Basic and acidic residues" evidence="3">
    <location>
        <begin position="133"/>
        <end position="144"/>
    </location>
</feature>
<dbReference type="SMART" id="SM00160">
    <property type="entry name" value="RanBD"/>
    <property type="match status" value="1"/>
</dbReference>
<sequence>MTATDVESRETDTKGDAACPDVHLSNSDEHVDATKGASDGVAQEKGEQGATSGDNAGDQAAEPPKTDDATTITAEPSLADEQKDEKSVEDTPKAAEKVQETQNDDQKTDVSPEDQNESSSSKKRARDDDEPESEKKVRSIDEPAKSATPVRTQPTFASFANKNKAAATPTSSALGFGAFSASAKPFEKASGMAALADRSDKWTEAAPNAPSDASKTDNVVRIKSVKLPEVDQMTGEEGEKTAASTRAKLYHMVDDQWKERGRGVVKINVNSAGAARLVMRAEGVLRVVLNVMLFPGMKVNHEQDVFIRFVAMEEKGLVHLALKLSNKDEAHSFYNSIKEHIPDKA</sequence>
<organism evidence="5 6">
    <name type="scientific">Malassezia cuniculi</name>
    <dbReference type="NCBI Taxonomy" id="948313"/>
    <lineage>
        <taxon>Eukaryota</taxon>
        <taxon>Fungi</taxon>
        <taxon>Dikarya</taxon>
        <taxon>Basidiomycota</taxon>
        <taxon>Ustilaginomycotina</taxon>
        <taxon>Malasseziomycetes</taxon>
        <taxon>Malasseziales</taxon>
        <taxon>Malasseziaceae</taxon>
        <taxon>Malassezia</taxon>
    </lineage>
</organism>
<gene>
    <name evidence="5" type="ORF">MCUN1_002743</name>
</gene>
<dbReference type="PROSITE" id="PS50196">
    <property type="entry name" value="RANBD1"/>
    <property type="match status" value="1"/>
</dbReference>
<feature type="compositionally biased region" description="Basic and acidic residues" evidence="3">
    <location>
        <begin position="80"/>
        <end position="110"/>
    </location>
</feature>
<reference evidence="5" key="1">
    <citation type="submission" date="2023-03" db="EMBL/GenBank/DDBJ databases">
        <title>Mating type loci evolution in Malassezia.</title>
        <authorList>
            <person name="Coelho M.A."/>
        </authorList>
    </citation>
    <scope>NUCLEOTIDE SEQUENCE</scope>
    <source>
        <strain evidence="5">CBS 11721</strain>
    </source>
</reference>
<dbReference type="AlphaFoldDB" id="A0AAF0ESE5"/>
<dbReference type="Gene3D" id="2.30.29.30">
    <property type="entry name" value="Pleckstrin-homology domain (PH domain)/Phosphotyrosine-binding domain (PTB)"/>
    <property type="match status" value="1"/>
</dbReference>
<name>A0AAF0ESE5_9BASI</name>
<dbReference type="PANTHER" id="PTHR23138">
    <property type="entry name" value="RAN BINDING PROTEIN"/>
    <property type="match status" value="1"/>
</dbReference>
<feature type="compositionally biased region" description="Basic and acidic residues" evidence="3">
    <location>
        <begin position="1"/>
        <end position="15"/>
    </location>
</feature>
<keyword evidence="2" id="KW-0539">Nucleus</keyword>
<evidence type="ECO:0000313" key="6">
    <source>
        <dbReference type="Proteomes" id="UP001219933"/>
    </source>
</evidence>
<evidence type="ECO:0000256" key="3">
    <source>
        <dbReference type="SAM" id="MobiDB-lite"/>
    </source>
</evidence>
<dbReference type="InterPro" id="IPR045255">
    <property type="entry name" value="RanBP1-like"/>
</dbReference>
<dbReference type="PANTHER" id="PTHR23138:SF142">
    <property type="entry name" value="RAN-BINDING PROTEIN 3B-RELATED"/>
    <property type="match status" value="1"/>
</dbReference>
<protein>
    <recommendedName>
        <fullName evidence="4">RanBD1 domain-containing protein</fullName>
    </recommendedName>
</protein>
<feature type="domain" description="RanBD1" evidence="4">
    <location>
        <begin position="225"/>
        <end position="345"/>
    </location>
</feature>
<evidence type="ECO:0000313" key="5">
    <source>
        <dbReference type="EMBL" id="WFD35875.1"/>
    </source>
</evidence>
<accession>A0AAF0ESE5</accession>
<keyword evidence="6" id="KW-1185">Reference proteome</keyword>
<dbReference type="Proteomes" id="UP001219933">
    <property type="component" value="Chromosome 4"/>
</dbReference>
<evidence type="ECO:0000259" key="4">
    <source>
        <dbReference type="PROSITE" id="PS50196"/>
    </source>
</evidence>